<gene>
    <name evidence="3" type="ORF">H9735_10935</name>
</gene>
<dbReference type="GO" id="GO:0009098">
    <property type="term" value="P:L-leucine biosynthetic process"/>
    <property type="evidence" value="ECO:0007669"/>
    <property type="project" value="TreeGrafter"/>
</dbReference>
<dbReference type="Pfam" id="PF00682">
    <property type="entry name" value="HMGL-like"/>
    <property type="match status" value="1"/>
</dbReference>
<protein>
    <submittedName>
        <fullName evidence="3">Aldolase catalytic domain-containing protein</fullName>
    </submittedName>
</protein>
<dbReference type="InterPro" id="IPR013785">
    <property type="entry name" value="Aldolase_TIM"/>
</dbReference>
<evidence type="ECO:0000256" key="1">
    <source>
        <dbReference type="ARBA" id="ARBA00023211"/>
    </source>
</evidence>
<dbReference type="Proteomes" id="UP000886721">
    <property type="component" value="Unassembled WGS sequence"/>
</dbReference>
<evidence type="ECO:0000313" key="3">
    <source>
        <dbReference type="EMBL" id="HIX68619.1"/>
    </source>
</evidence>
<feature type="domain" description="Pyruvate carboxyltransferase" evidence="2">
    <location>
        <begin position="4"/>
        <end position="242"/>
    </location>
</feature>
<reference evidence="3" key="1">
    <citation type="journal article" date="2021" name="PeerJ">
        <title>Extensive microbial diversity within the chicken gut microbiome revealed by metagenomics and culture.</title>
        <authorList>
            <person name="Gilroy R."/>
            <person name="Ravi A."/>
            <person name="Getino M."/>
            <person name="Pursley I."/>
            <person name="Horton D.L."/>
            <person name="Alikhan N.F."/>
            <person name="Baker D."/>
            <person name="Gharbi K."/>
            <person name="Hall N."/>
            <person name="Watson M."/>
            <person name="Adriaenssens E.M."/>
            <person name="Foster-Nyarko E."/>
            <person name="Jarju S."/>
            <person name="Secka A."/>
            <person name="Antonio M."/>
            <person name="Oren A."/>
            <person name="Chaudhuri R.R."/>
            <person name="La Ragione R."/>
            <person name="Hildebrand F."/>
            <person name="Pallen M.J."/>
        </authorList>
    </citation>
    <scope>NUCLEOTIDE SEQUENCE</scope>
    <source>
        <strain evidence="3">CHK191-13928</strain>
    </source>
</reference>
<dbReference type="EMBL" id="DXEM01000032">
    <property type="protein sequence ID" value="HIX68619.1"/>
    <property type="molecule type" value="Genomic_DNA"/>
</dbReference>
<comment type="caution">
    <text evidence="3">The sequence shown here is derived from an EMBL/GenBank/DDBJ whole genome shotgun (WGS) entry which is preliminary data.</text>
</comment>
<evidence type="ECO:0000259" key="2">
    <source>
        <dbReference type="Pfam" id="PF00682"/>
    </source>
</evidence>
<dbReference type="PANTHER" id="PTHR10277:SF9">
    <property type="entry name" value="2-ISOPROPYLMALATE SYNTHASE 1, CHLOROPLASTIC-RELATED"/>
    <property type="match status" value="1"/>
</dbReference>
<accession>A0A9D1WWP8</accession>
<sequence>MNKISVLDCTLRDGGYVNDFNFSKQTIQTMITKLGKAHIDIIECGFLRDVDYQEDRSVYSRIEQITPFITPKRKHSMYVAMIVTGTIQPSKIVPRTKDTIDGIRITFHKKEMDEAFTLGYALMDKGYEVFMQPVGTTTYTDAEILALVEKINEMKPFAFYLVDTLGKLYAKQLLKLFYLVDDNLDEEIAIGYHSHNNLQLAFSNAQELILSSGKRDLLIDASILGMGRGAGNLCTEILTQYINENLEYRYHTELLIELVDEYISPISYIHPWGYSAGYFLAATNNCHPNYVGFLLNKQTINVKKIYQVLKEIPEEERALYNEKLIDSLYLKFQENEVDDEKVIQFLKDKMKGRHLLVTAPGKSILEEKEKIKEQIEQDDVFVICVNSIPDYIAPDILFISNQKRYHQIKQIYGIKNLTCPVVLTSNIDAGKSSKYVVNYSDLTMSDTMISDNACLMLFNLLIKMGIDEICVAGFDGYHTNVERNYYARNLINSVDRENLSQINKHIQKYMEKVESHMKVRYLTESMYDRSKEHVHQN</sequence>
<dbReference type="Gene3D" id="3.20.20.70">
    <property type="entry name" value="Aldolase class I"/>
    <property type="match status" value="1"/>
</dbReference>
<dbReference type="CDD" id="cd07944">
    <property type="entry name" value="DRE_TIM_HOA_like"/>
    <property type="match status" value="1"/>
</dbReference>
<name>A0A9D1WWP8_9FIRM</name>
<dbReference type="PANTHER" id="PTHR10277">
    <property type="entry name" value="HOMOCITRATE SYNTHASE-RELATED"/>
    <property type="match status" value="1"/>
</dbReference>
<dbReference type="GO" id="GO:0003852">
    <property type="term" value="F:2-isopropylmalate synthase activity"/>
    <property type="evidence" value="ECO:0007669"/>
    <property type="project" value="TreeGrafter"/>
</dbReference>
<dbReference type="SUPFAM" id="SSF51569">
    <property type="entry name" value="Aldolase"/>
    <property type="match status" value="1"/>
</dbReference>
<dbReference type="AlphaFoldDB" id="A0A9D1WWP8"/>
<reference evidence="3" key="2">
    <citation type="submission" date="2021-04" db="EMBL/GenBank/DDBJ databases">
        <authorList>
            <person name="Gilroy R."/>
        </authorList>
    </citation>
    <scope>NUCLEOTIDE SEQUENCE</scope>
    <source>
        <strain evidence="3">CHK191-13928</strain>
    </source>
</reference>
<keyword evidence="1" id="KW-0464">Manganese</keyword>
<dbReference type="InterPro" id="IPR050073">
    <property type="entry name" value="2-IPM_HCS-like"/>
</dbReference>
<organism evidence="3 4">
    <name type="scientific">Candidatus Anaerostipes excrementavium</name>
    <dbReference type="NCBI Taxonomy" id="2838463"/>
    <lineage>
        <taxon>Bacteria</taxon>
        <taxon>Bacillati</taxon>
        <taxon>Bacillota</taxon>
        <taxon>Clostridia</taxon>
        <taxon>Lachnospirales</taxon>
        <taxon>Lachnospiraceae</taxon>
        <taxon>Anaerostipes</taxon>
    </lineage>
</organism>
<evidence type="ECO:0000313" key="4">
    <source>
        <dbReference type="Proteomes" id="UP000886721"/>
    </source>
</evidence>
<dbReference type="InterPro" id="IPR000891">
    <property type="entry name" value="PYR_CT"/>
</dbReference>
<proteinExistence type="predicted"/>